<dbReference type="PATRIC" id="fig|1434110.4.peg.3036"/>
<dbReference type="InterPro" id="IPR057023">
    <property type="entry name" value="PTP-SAK"/>
</dbReference>
<dbReference type="KEGG" id="mhor:MSHOH_2364"/>
<evidence type="ECO:0000313" key="4">
    <source>
        <dbReference type="Proteomes" id="UP000033101"/>
    </source>
</evidence>
<evidence type="ECO:0000313" key="3">
    <source>
        <dbReference type="EMBL" id="AKB78847.1"/>
    </source>
</evidence>
<protein>
    <recommendedName>
        <fullName evidence="2">Tyrosine specific protein phosphatases domain-containing protein</fullName>
    </recommendedName>
</protein>
<keyword evidence="1" id="KW-0378">Hydrolase</keyword>
<feature type="domain" description="Tyrosine specific protein phosphatases" evidence="2">
    <location>
        <begin position="107"/>
        <end position="167"/>
    </location>
</feature>
<evidence type="ECO:0000256" key="1">
    <source>
        <dbReference type="ARBA" id="ARBA00022801"/>
    </source>
</evidence>
<name>A0A0E3SF29_9EURY</name>
<dbReference type="HOGENOM" id="CLU_115701_0_0_2"/>
<dbReference type="Pfam" id="PF22784">
    <property type="entry name" value="PTP-SAK"/>
    <property type="match status" value="1"/>
</dbReference>
<dbReference type="PROSITE" id="PS00383">
    <property type="entry name" value="TYR_PHOSPHATASE_1"/>
    <property type="match status" value="1"/>
</dbReference>
<evidence type="ECO:0000259" key="2">
    <source>
        <dbReference type="PROSITE" id="PS50056"/>
    </source>
</evidence>
<dbReference type="InterPro" id="IPR000387">
    <property type="entry name" value="Tyr_Pase_dom"/>
</dbReference>
<sequence>MKIYISASHTLSMIPSLLSPREMPSIEGIRIPLNFYIVLKEPVLLAGMSRPRKATPWEKIGEAGFSNVVCLSSSEVCYNPYPLKVLFCAELEDLYFGYDPDDPEREERLIRQATDAIRKKMDEGEGIVVHCLGGIGRTGTVLGCVLRDLGFSVKEILDYLDEINMLRGFGGWPETEWQGEMVRKYR</sequence>
<dbReference type="STRING" id="1434110.MSHOH_2364"/>
<organism evidence="3 4">
    <name type="scientific">Methanosarcina horonobensis HB-1 = JCM 15518</name>
    <dbReference type="NCBI Taxonomy" id="1434110"/>
    <lineage>
        <taxon>Archaea</taxon>
        <taxon>Methanobacteriati</taxon>
        <taxon>Methanobacteriota</taxon>
        <taxon>Stenosarchaea group</taxon>
        <taxon>Methanomicrobia</taxon>
        <taxon>Methanosarcinales</taxon>
        <taxon>Methanosarcinaceae</taxon>
        <taxon>Methanosarcina</taxon>
    </lineage>
</organism>
<dbReference type="PROSITE" id="PS50056">
    <property type="entry name" value="TYR_PHOSPHATASE_2"/>
    <property type="match status" value="1"/>
</dbReference>
<dbReference type="EMBL" id="CP009516">
    <property type="protein sequence ID" value="AKB78847.1"/>
    <property type="molecule type" value="Genomic_DNA"/>
</dbReference>
<dbReference type="GO" id="GO:0016791">
    <property type="term" value="F:phosphatase activity"/>
    <property type="evidence" value="ECO:0007669"/>
    <property type="project" value="UniProtKB-ARBA"/>
</dbReference>
<dbReference type="OrthoDB" id="117569at2157"/>
<dbReference type="AlphaFoldDB" id="A0A0E3SF29"/>
<dbReference type="Gene3D" id="3.90.190.10">
    <property type="entry name" value="Protein tyrosine phosphatase superfamily"/>
    <property type="match status" value="1"/>
</dbReference>
<dbReference type="SUPFAM" id="SSF52799">
    <property type="entry name" value="(Phosphotyrosine protein) phosphatases II"/>
    <property type="match status" value="1"/>
</dbReference>
<gene>
    <name evidence="3" type="ORF">MSHOH_2364</name>
</gene>
<accession>A0A0E3SF29</accession>
<dbReference type="InterPro" id="IPR016130">
    <property type="entry name" value="Tyr_Pase_AS"/>
</dbReference>
<keyword evidence="4" id="KW-1185">Reference proteome</keyword>
<dbReference type="Proteomes" id="UP000033101">
    <property type="component" value="Chromosome"/>
</dbReference>
<reference evidence="3 4" key="1">
    <citation type="submission" date="2014-07" db="EMBL/GenBank/DDBJ databases">
        <title>Methanogenic archaea and the global carbon cycle.</title>
        <authorList>
            <person name="Henriksen J.R."/>
            <person name="Luke J."/>
            <person name="Reinhart S."/>
            <person name="Benedict M.N."/>
            <person name="Youngblut N.D."/>
            <person name="Metcalf M.E."/>
            <person name="Whitaker R.J."/>
            <person name="Metcalf W.W."/>
        </authorList>
    </citation>
    <scope>NUCLEOTIDE SEQUENCE [LARGE SCALE GENOMIC DNA]</scope>
    <source>
        <strain evidence="3 4">HB-1</strain>
    </source>
</reference>
<proteinExistence type="predicted"/>
<dbReference type="InterPro" id="IPR029021">
    <property type="entry name" value="Prot-tyrosine_phosphatase-like"/>
</dbReference>